<gene>
    <name evidence="1" type="ORF">A3K90_00560</name>
</gene>
<accession>A0A165MA59</accession>
<dbReference type="InterPro" id="IPR038483">
    <property type="entry name" value="YcfL-like_sf"/>
</dbReference>
<comment type="caution">
    <text evidence="1">The sequence shown here is derived from an EMBL/GenBank/DDBJ whole genome shotgun (WGS) entry which is preliminary data.</text>
</comment>
<evidence type="ECO:0000313" key="1">
    <source>
        <dbReference type="EMBL" id="KZK75001.1"/>
    </source>
</evidence>
<proteinExistence type="predicted"/>
<dbReference type="InterPro" id="IPR010824">
    <property type="entry name" value="DUF1425"/>
</dbReference>
<evidence type="ECO:0008006" key="3">
    <source>
        <dbReference type="Google" id="ProtNLM"/>
    </source>
</evidence>
<evidence type="ECO:0000313" key="2">
    <source>
        <dbReference type="Proteomes" id="UP000076481"/>
    </source>
</evidence>
<reference evidence="1 2" key="1">
    <citation type="submission" date="2016-03" db="EMBL/GenBank/DDBJ databases">
        <title>Speciation and ecological success in dimly lit waters: horizontal gene transfer in a green sulfur bacteria bloom unveiled by metagenomic assembly.</title>
        <authorList>
            <person name="Llorens-Mares T."/>
            <person name="Liu Z."/>
            <person name="Allen L.Z."/>
            <person name="Rusch D.B."/>
            <person name="Craig M.T."/>
            <person name="Dupont C.L."/>
            <person name="Bryant D.A."/>
            <person name="Casamayor E.O."/>
        </authorList>
    </citation>
    <scope>NUCLEOTIDE SEQUENCE [LARGE SCALE GENOMIC DNA]</scope>
    <source>
        <strain evidence="1">CIII</strain>
    </source>
</reference>
<dbReference type="Pfam" id="PF07233">
    <property type="entry name" value="DUF1425"/>
    <property type="match status" value="1"/>
</dbReference>
<name>A0A165MA59_PELLU</name>
<dbReference type="Proteomes" id="UP000076481">
    <property type="component" value="Unassembled WGS sequence"/>
</dbReference>
<dbReference type="RefSeq" id="WP_303680945.1">
    <property type="nucleotide sequence ID" value="NZ_LVWG01000016.1"/>
</dbReference>
<dbReference type="AlphaFoldDB" id="A0A165MA59"/>
<sequence>MQRSSRFGVIVMLLLFIGGCTSTRLEERRVSFVDGSLKGDMLLTDFVSVVNSGGLMEVQVTGRNKTSRYRLLEYRVEWFDGSGMQVPSVMTRWATFPAFEKASFSFSAVAPKQGVSDFRILIRKAKK</sequence>
<dbReference type="PROSITE" id="PS51257">
    <property type="entry name" value="PROKAR_LIPOPROTEIN"/>
    <property type="match status" value="1"/>
</dbReference>
<protein>
    <recommendedName>
        <fullName evidence="3">DUF1425 domain-containing protein</fullName>
    </recommendedName>
</protein>
<dbReference type="Gene3D" id="2.60.40.3230">
    <property type="match status" value="1"/>
</dbReference>
<dbReference type="EMBL" id="LVWG01000016">
    <property type="protein sequence ID" value="KZK75001.1"/>
    <property type="molecule type" value="Genomic_DNA"/>
</dbReference>
<dbReference type="CDD" id="cd09030">
    <property type="entry name" value="DUF1425"/>
    <property type="match status" value="1"/>
</dbReference>
<organism evidence="1 2">
    <name type="scientific">Pelodictyon luteolum</name>
    <dbReference type="NCBI Taxonomy" id="1100"/>
    <lineage>
        <taxon>Bacteria</taxon>
        <taxon>Pseudomonadati</taxon>
        <taxon>Chlorobiota</taxon>
        <taxon>Chlorobiia</taxon>
        <taxon>Chlorobiales</taxon>
        <taxon>Chlorobiaceae</taxon>
        <taxon>Chlorobium/Pelodictyon group</taxon>
        <taxon>Pelodictyon</taxon>
    </lineage>
</organism>